<dbReference type="RefSeq" id="WP_095114600.1">
    <property type="nucleotide sequence ID" value="NZ_CP082861.1"/>
</dbReference>
<sequence>MDLTAQIRRALEKVVHSYAQSHRLPLVPGNTDTKQPSGAYLQTALLPADTVQGTLNAAKYSGIFQITVYVPQNSGAGQVDEITSELINLFRRGGKFGVVAIRQHPSRSKGYRG</sequence>
<organism evidence="1 2">
    <name type="scientific">Eikenella corrodens</name>
    <dbReference type="NCBI Taxonomy" id="539"/>
    <lineage>
        <taxon>Bacteria</taxon>
        <taxon>Pseudomonadati</taxon>
        <taxon>Pseudomonadota</taxon>
        <taxon>Betaproteobacteria</taxon>
        <taxon>Neisseriales</taxon>
        <taxon>Neisseriaceae</taxon>
        <taxon>Eikenella</taxon>
    </lineage>
</organism>
<dbReference type="Proteomes" id="UP000215465">
    <property type="component" value="Chromosome 1"/>
</dbReference>
<accession>A0A8B4GP42</accession>
<dbReference type="AlphaFoldDB" id="A0A8B4GP42"/>
<protein>
    <recommendedName>
        <fullName evidence="3">DUF3168 domain-containing protein</fullName>
    </recommendedName>
</protein>
<evidence type="ECO:0000313" key="2">
    <source>
        <dbReference type="Proteomes" id="UP000215465"/>
    </source>
</evidence>
<dbReference type="Pfam" id="PF13554">
    <property type="entry name" value="Phage_tail_terminator_5"/>
    <property type="match status" value="1"/>
</dbReference>
<dbReference type="KEGG" id="ecor:SAMEA4412678_0930"/>
<dbReference type="Gene3D" id="3.30.2000.20">
    <property type="match status" value="1"/>
</dbReference>
<gene>
    <name evidence="1" type="ORF">SAMEA4412678_00930</name>
</gene>
<dbReference type="GeneID" id="60769823"/>
<evidence type="ECO:0000313" key="1">
    <source>
        <dbReference type="EMBL" id="SNW08242.1"/>
    </source>
</evidence>
<dbReference type="InterPro" id="IPR025395">
    <property type="entry name" value="Phage_tail_terminator-like"/>
</dbReference>
<name>A0A8B4GP42_EIKCO</name>
<proteinExistence type="predicted"/>
<reference evidence="1 2" key="1">
    <citation type="submission" date="2017-06" db="EMBL/GenBank/DDBJ databases">
        <authorList>
            <consortium name="Pathogen Informatics"/>
        </authorList>
    </citation>
    <scope>NUCLEOTIDE SEQUENCE [LARGE SCALE GENOMIC DNA]</scope>
    <source>
        <strain evidence="1 2">NCTC10596</strain>
    </source>
</reference>
<evidence type="ECO:0008006" key="3">
    <source>
        <dbReference type="Google" id="ProtNLM"/>
    </source>
</evidence>
<dbReference type="EMBL" id="LT906482">
    <property type="protein sequence ID" value="SNW08242.1"/>
    <property type="molecule type" value="Genomic_DNA"/>
</dbReference>